<dbReference type="InterPro" id="IPR036928">
    <property type="entry name" value="AS_sf"/>
</dbReference>
<organism evidence="1">
    <name type="scientific">Aegilops tauschii</name>
    <name type="common">Tausch's goatgrass</name>
    <name type="synonym">Aegilops squarrosa</name>
    <dbReference type="NCBI Taxonomy" id="37682"/>
    <lineage>
        <taxon>Eukaryota</taxon>
        <taxon>Viridiplantae</taxon>
        <taxon>Streptophyta</taxon>
        <taxon>Embryophyta</taxon>
        <taxon>Tracheophyta</taxon>
        <taxon>Spermatophyta</taxon>
        <taxon>Magnoliopsida</taxon>
        <taxon>Liliopsida</taxon>
        <taxon>Poales</taxon>
        <taxon>Poaceae</taxon>
        <taxon>BOP clade</taxon>
        <taxon>Pooideae</taxon>
        <taxon>Triticodae</taxon>
        <taxon>Triticeae</taxon>
        <taxon>Triticinae</taxon>
        <taxon>Aegilops</taxon>
    </lineage>
</organism>
<dbReference type="PANTHER" id="PTHR46310">
    <property type="entry name" value="AMIDASE 1"/>
    <property type="match status" value="1"/>
</dbReference>
<evidence type="ECO:0000313" key="1">
    <source>
        <dbReference type="EnsemblPlants" id="EMT07524"/>
    </source>
</evidence>
<dbReference type="ExpressionAtlas" id="M8BL66">
    <property type="expression patterns" value="baseline"/>
</dbReference>
<name>M8BL66_AEGTA</name>
<dbReference type="PANTHER" id="PTHR46310:SF7">
    <property type="entry name" value="AMIDASE 1"/>
    <property type="match status" value="1"/>
</dbReference>
<dbReference type="EnsemblPlants" id="EMT07524">
    <property type="protein sequence ID" value="EMT07524"/>
    <property type="gene ID" value="F775_00046"/>
</dbReference>
<sequence>MVGARLRETGTDIVMVEVDRVVSRDQELGTLVVSLGTRLDDIAGCVTGFGTPDWARTHALVVGIVGVGKTVMDEMAYNINGWFARDLATLSRVTDVLLPPVPVDAFDAELRRPSCVIIPVDSFKILGSVEDRTYEILNALVAKVFENDAVVNNANIGDFISSNVPSIGNFMTDLFVVEASSSCVPFLSVISCAMRVLQREVHISTPNSWPNLIYNPKLQYRLNYNPNSQNRAKVDKKNMIQASRGHRLWQLLAKDGWRCSEWCRMVGVVQNGVAVGSELAHRKRHFLHHLREGELHAPLSLCSTVYASSTTCSDLVSGLVRVKAKVDCASLALQRNIGSLRGWLGEGQG</sequence>
<reference evidence="1" key="1">
    <citation type="submission" date="2015-06" db="UniProtKB">
        <authorList>
            <consortium name="EnsemblPlants"/>
        </authorList>
    </citation>
    <scope>IDENTIFICATION</scope>
</reference>
<dbReference type="AlphaFoldDB" id="M8BL66"/>
<accession>M8BL66</accession>
<dbReference type="SUPFAM" id="SSF75304">
    <property type="entry name" value="Amidase signature (AS) enzymes"/>
    <property type="match status" value="1"/>
</dbReference>
<protein>
    <submittedName>
        <fullName evidence="1">Uncharacterized protein</fullName>
    </submittedName>
</protein>
<proteinExistence type="predicted"/>